<sequence>MQINDKILKYLGLAARGRLMVNGYNTCLYMIEKGKVKLLILAKDLSENSSDKLMASAVRAGVPYIQYGTKESLSHAAGKTGSGVFGITDENLAKAISAETIRHGSL</sequence>
<dbReference type="InterPro" id="IPR004038">
    <property type="entry name" value="Ribosomal_eL8/eL30/eS12/Gad45"/>
</dbReference>
<reference evidence="2" key="1">
    <citation type="submission" date="2020-10" db="EMBL/GenBank/DDBJ databases">
        <authorList>
            <person name="Gilroy R."/>
        </authorList>
    </citation>
    <scope>NUCLEOTIDE SEQUENCE</scope>
    <source>
        <strain evidence="2">11300</strain>
    </source>
</reference>
<dbReference type="InterPro" id="IPR029064">
    <property type="entry name" value="Ribosomal_eL30-like_sf"/>
</dbReference>
<dbReference type="Pfam" id="PF01248">
    <property type="entry name" value="Ribosomal_L7Ae"/>
    <property type="match status" value="1"/>
</dbReference>
<dbReference type="AlphaFoldDB" id="A0A9D1I562"/>
<proteinExistence type="predicted"/>
<dbReference type="SUPFAM" id="SSF55315">
    <property type="entry name" value="L30e-like"/>
    <property type="match status" value="1"/>
</dbReference>
<protein>
    <submittedName>
        <fullName evidence="2">Ribosomal L7Ae/L30e/S12e/Gadd45 family protein</fullName>
    </submittedName>
</protein>
<dbReference type="Gene3D" id="3.30.1330.30">
    <property type="match status" value="1"/>
</dbReference>
<evidence type="ECO:0000313" key="2">
    <source>
        <dbReference type="EMBL" id="HIU27160.1"/>
    </source>
</evidence>
<dbReference type="EMBL" id="DVMO01000035">
    <property type="protein sequence ID" value="HIU27160.1"/>
    <property type="molecule type" value="Genomic_DNA"/>
</dbReference>
<evidence type="ECO:0000259" key="1">
    <source>
        <dbReference type="Pfam" id="PF01248"/>
    </source>
</evidence>
<evidence type="ECO:0000313" key="3">
    <source>
        <dbReference type="Proteomes" id="UP000824091"/>
    </source>
</evidence>
<feature type="domain" description="Ribosomal protein eL8/eL30/eS12/Gadd45" evidence="1">
    <location>
        <begin position="6"/>
        <end position="94"/>
    </location>
</feature>
<accession>A0A9D1I562</accession>
<dbReference type="Proteomes" id="UP000824091">
    <property type="component" value="Unassembled WGS sequence"/>
</dbReference>
<organism evidence="2 3">
    <name type="scientific">Candidatus Fimisoma avicola</name>
    <dbReference type="NCBI Taxonomy" id="2840826"/>
    <lineage>
        <taxon>Bacteria</taxon>
        <taxon>Bacillati</taxon>
        <taxon>Bacillota</taxon>
        <taxon>Clostridia</taxon>
        <taxon>Eubacteriales</taxon>
        <taxon>Candidatus Fimisoma</taxon>
    </lineage>
</organism>
<gene>
    <name evidence="2" type="ORF">IAD16_02110</name>
</gene>
<reference evidence="2" key="2">
    <citation type="journal article" date="2021" name="PeerJ">
        <title>Extensive microbial diversity within the chicken gut microbiome revealed by metagenomics and culture.</title>
        <authorList>
            <person name="Gilroy R."/>
            <person name="Ravi A."/>
            <person name="Getino M."/>
            <person name="Pursley I."/>
            <person name="Horton D.L."/>
            <person name="Alikhan N.F."/>
            <person name="Baker D."/>
            <person name="Gharbi K."/>
            <person name="Hall N."/>
            <person name="Watson M."/>
            <person name="Adriaenssens E.M."/>
            <person name="Foster-Nyarko E."/>
            <person name="Jarju S."/>
            <person name="Secka A."/>
            <person name="Antonio M."/>
            <person name="Oren A."/>
            <person name="Chaudhuri R.R."/>
            <person name="La Ragione R."/>
            <person name="Hildebrand F."/>
            <person name="Pallen M.J."/>
        </authorList>
    </citation>
    <scope>NUCLEOTIDE SEQUENCE</scope>
    <source>
        <strain evidence="2">11300</strain>
    </source>
</reference>
<name>A0A9D1I562_9FIRM</name>
<comment type="caution">
    <text evidence="2">The sequence shown here is derived from an EMBL/GenBank/DDBJ whole genome shotgun (WGS) entry which is preliminary data.</text>
</comment>